<sequence>MTPTAKGTNAGVPRHVPAATSSGRGAQTPDFSRFQAGSSGATGVQRPSGGISMPPMATSTPPATPIPDDFDDLLDLSGSDLADAPKESRALRKSRPRQFQLHRSRRRLSRPDLRHLPRRHARKR</sequence>
<protein>
    <submittedName>
        <fullName evidence="2">Uncharacterized protein</fullName>
    </submittedName>
</protein>
<reference evidence="2 3" key="1">
    <citation type="submission" date="2024-08" db="EMBL/GenBank/DDBJ databases">
        <title>Tateyamaria sp. nov., isolated from marine algae.</title>
        <authorList>
            <person name="Choi B.J."/>
            <person name="Kim J.M."/>
            <person name="Lee J.K."/>
            <person name="Choi D.G."/>
            <person name="Bayburt H."/>
            <person name="Baek J.H."/>
            <person name="Han D.M."/>
            <person name="Jeon C.O."/>
        </authorList>
    </citation>
    <scope>NUCLEOTIDE SEQUENCE [LARGE SCALE GENOMIC DNA]</scope>
    <source>
        <strain evidence="2 3">KMU-156</strain>
    </source>
</reference>
<organism evidence="2 3">
    <name type="scientific">Tateyamaria armeniaca</name>
    <dbReference type="NCBI Taxonomy" id="2518930"/>
    <lineage>
        <taxon>Bacteria</taxon>
        <taxon>Pseudomonadati</taxon>
        <taxon>Pseudomonadota</taxon>
        <taxon>Alphaproteobacteria</taxon>
        <taxon>Rhodobacterales</taxon>
        <taxon>Roseobacteraceae</taxon>
        <taxon>Tateyamaria</taxon>
    </lineage>
</organism>
<accession>A0ABW8UYV4</accession>
<dbReference type="Proteomes" id="UP001627408">
    <property type="component" value="Unassembled WGS sequence"/>
</dbReference>
<feature type="region of interest" description="Disordered" evidence="1">
    <location>
        <begin position="1"/>
        <end position="124"/>
    </location>
</feature>
<keyword evidence="3" id="KW-1185">Reference proteome</keyword>
<name>A0ABW8UYV4_9RHOB</name>
<dbReference type="EMBL" id="JBHDIY010000004">
    <property type="protein sequence ID" value="MFL4472343.1"/>
    <property type="molecule type" value="Genomic_DNA"/>
</dbReference>
<proteinExistence type="predicted"/>
<evidence type="ECO:0000313" key="2">
    <source>
        <dbReference type="EMBL" id="MFL4472343.1"/>
    </source>
</evidence>
<comment type="caution">
    <text evidence="2">The sequence shown here is derived from an EMBL/GenBank/DDBJ whole genome shotgun (WGS) entry which is preliminary data.</text>
</comment>
<evidence type="ECO:0000313" key="3">
    <source>
        <dbReference type="Proteomes" id="UP001627408"/>
    </source>
</evidence>
<gene>
    <name evidence="2" type="ORF">ACERZ8_21570</name>
</gene>
<dbReference type="RefSeq" id="WP_407594528.1">
    <property type="nucleotide sequence ID" value="NZ_JBHDIY010000004.1"/>
</dbReference>
<feature type="compositionally biased region" description="Basic residues" evidence="1">
    <location>
        <begin position="91"/>
        <end position="108"/>
    </location>
</feature>
<evidence type="ECO:0000256" key="1">
    <source>
        <dbReference type="SAM" id="MobiDB-lite"/>
    </source>
</evidence>
<feature type="compositionally biased region" description="Low complexity" evidence="1">
    <location>
        <begin position="51"/>
        <end position="61"/>
    </location>
</feature>